<reference evidence="2" key="1">
    <citation type="submission" date="2022-11" db="UniProtKB">
        <authorList>
            <consortium name="WormBaseParasite"/>
        </authorList>
    </citation>
    <scope>IDENTIFICATION</scope>
</reference>
<proteinExistence type="predicted"/>
<name>A0AC34GLW3_9BILA</name>
<sequence length="168" mass="19132">NKRIQIIKDVTPSSNFLEDGECTGTLNLYGFDLLCCCYINPLNCLYTASPYSTEYDPTTQNLEGKILRDDQFLCIKGFLNSSSPELKFRGSRNDILTDLAPQCYTLLTIIYDKDSVFNLSITFGAVLNNDMCNETDASNQKENSYQYLRSPWGFHSVYNIQEEPIEIV</sequence>
<evidence type="ECO:0000313" key="1">
    <source>
        <dbReference type="Proteomes" id="UP000887579"/>
    </source>
</evidence>
<protein>
    <submittedName>
        <fullName evidence="2">Uncharacterized protein</fullName>
    </submittedName>
</protein>
<dbReference type="Proteomes" id="UP000887579">
    <property type="component" value="Unplaced"/>
</dbReference>
<dbReference type="WBParaSite" id="ES5_v2.g30632.t1">
    <property type="protein sequence ID" value="ES5_v2.g30632.t1"/>
    <property type="gene ID" value="ES5_v2.g30632"/>
</dbReference>
<accession>A0AC34GLW3</accession>
<organism evidence="1 2">
    <name type="scientific">Panagrolaimus sp. ES5</name>
    <dbReference type="NCBI Taxonomy" id="591445"/>
    <lineage>
        <taxon>Eukaryota</taxon>
        <taxon>Metazoa</taxon>
        <taxon>Ecdysozoa</taxon>
        <taxon>Nematoda</taxon>
        <taxon>Chromadorea</taxon>
        <taxon>Rhabditida</taxon>
        <taxon>Tylenchina</taxon>
        <taxon>Panagrolaimomorpha</taxon>
        <taxon>Panagrolaimoidea</taxon>
        <taxon>Panagrolaimidae</taxon>
        <taxon>Panagrolaimus</taxon>
    </lineage>
</organism>
<evidence type="ECO:0000313" key="2">
    <source>
        <dbReference type="WBParaSite" id="ES5_v2.g30632.t1"/>
    </source>
</evidence>